<name>A0LB38_MAGMM</name>
<protein>
    <submittedName>
        <fullName evidence="5">Adenylate/guanylate cyclase</fullName>
    </submittedName>
</protein>
<dbReference type="PANTHER" id="PTHR16305">
    <property type="entry name" value="TESTICULAR SOLUBLE ADENYLYL CYCLASE"/>
    <property type="match status" value="1"/>
</dbReference>
<dbReference type="GO" id="GO:0005524">
    <property type="term" value="F:ATP binding"/>
    <property type="evidence" value="ECO:0007669"/>
    <property type="project" value="UniProtKB-KW"/>
</dbReference>
<organism evidence="5 6">
    <name type="scientific">Magnetococcus marinus (strain ATCC BAA-1437 / JCM 17883 / MC-1)</name>
    <dbReference type="NCBI Taxonomy" id="156889"/>
    <lineage>
        <taxon>Bacteria</taxon>
        <taxon>Pseudomonadati</taxon>
        <taxon>Pseudomonadota</taxon>
        <taxon>Magnetococcia</taxon>
        <taxon>Magnetococcales</taxon>
        <taxon>Magnetococcaceae</taxon>
        <taxon>Magnetococcus</taxon>
    </lineage>
</organism>
<dbReference type="GO" id="GO:0035556">
    <property type="term" value="P:intracellular signal transduction"/>
    <property type="evidence" value="ECO:0007669"/>
    <property type="project" value="InterPro"/>
</dbReference>
<dbReference type="InterPro" id="IPR027417">
    <property type="entry name" value="P-loop_NTPase"/>
</dbReference>
<dbReference type="OrthoDB" id="341967at2"/>
<evidence type="ECO:0000259" key="4">
    <source>
        <dbReference type="PROSITE" id="PS50125"/>
    </source>
</evidence>
<dbReference type="GO" id="GO:0005737">
    <property type="term" value="C:cytoplasm"/>
    <property type="evidence" value="ECO:0007669"/>
    <property type="project" value="TreeGrafter"/>
</dbReference>
<reference evidence="6" key="1">
    <citation type="journal article" date="2009" name="Appl. Environ. Microbiol.">
        <title>Complete genome sequence of the chemolithoautotrophic marine magnetotactic coccus strain MC-1.</title>
        <authorList>
            <person name="Schubbe S."/>
            <person name="Williams T.J."/>
            <person name="Xie G."/>
            <person name="Kiss H.E."/>
            <person name="Brettin T.S."/>
            <person name="Martinez D."/>
            <person name="Ross C.A."/>
            <person name="Schuler D."/>
            <person name="Cox B.L."/>
            <person name="Nealson K.H."/>
            <person name="Bazylinski D.A."/>
        </authorList>
    </citation>
    <scope>NUCLEOTIDE SEQUENCE [LARGE SCALE GENOMIC DNA]</scope>
    <source>
        <strain evidence="6">ATCC BAA-1437 / JCM 17883 / MC-1</strain>
    </source>
</reference>
<evidence type="ECO:0000256" key="1">
    <source>
        <dbReference type="ARBA" id="ARBA00022741"/>
    </source>
</evidence>
<dbReference type="Pfam" id="PF13191">
    <property type="entry name" value="AAA_16"/>
    <property type="match status" value="1"/>
</dbReference>
<dbReference type="SMART" id="SM00044">
    <property type="entry name" value="CYCc"/>
    <property type="match status" value="1"/>
</dbReference>
<evidence type="ECO:0000256" key="2">
    <source>
        <dbReference type="ARBA" id="ARBA00022840"/>
    </source>
</evidence>
<dbReference type="Pfam" id="PF13424">
    <property type="entry name" value="TPR_12"/>
    <property type="match status" value="1"/>
</dbReference>
<dbReference type="SMART" id="SM00028">
    <property type="entry name" value="TPR"/>
    <property type="match status" value="6"/>
</dbReference>
<dbReference type="eggNOG" id="COG0457">
    <property type="taxonomic scope" value="Bacteria"/>
</dbReference>
<dbReference type="Proteomes" id="UP000002586">
    <property type="component" value="Chromosome"/>
</dbReference>
<reference evidence="5 6" key="2">
    <citation type="journal article" date="2012" name="Int. J. Syst. Evol. Microbiol.">
        <title>Magnetococcus marinus gen. nov., sp. nov., a marine, magnetotactic bacterium that represents a novel lineage (Magnetococcaceae fam. nov.; Magnetococcales ord. nov.) at the base of the Alphaproteobacteria.</title>
        <authorList>
            <person name="Bazylinski D.A."/>
            <person name="Williams T.J."/>
            <person name="Lefevre C.T."/>
            <person name="Berg R.J."/>
            <person name="Zhang C.L."/>
            <person name="Bowser S.S."/>
            <person name="Dean A.J."/>
            <person name="Beveridge T.J."/>
        </authorList>
    </citation>
    <scope>NUCLEOTIDE SEQUENCE [LARGE SCALE GENOMIC DNA]</scope>
    <source>
        <strain evidence="6">ATCC BAA-1437 / JCM 17883 / MC-1</strain>
    </source>
</reference>
<feature type="repeat" description="TPR" evidence="3">
    <location>
        <begin position="800"/>
        <end position="833"/>
    </location>
</feature>
<proteinExistence type="predicted"/>
<keyword evidence="2" id="KW-0067">ATP-binding</keyword>
<dbReference type="Gene3D" id="3.30.70.1230">
    <property type="entry name" value="Nucleotide cyclase"/>
    <property type="match status" value="1"/>
</dbReference>
<dbReference type="HOGENOM" id="CLU_004435_4_0_5"/>
<dbReference type="PANTHER" id="PTHR16305:SF28">
    <property type="entry name" value="GUANYLATE CYCLASE DOMAIN-CONTAINING PROTEIN"/>
    <property type="match status" value="1"/>
</dbReference>
<dbReference type="Pfam" id="PF12773">
    <property type="entry name" value="DZR"/>
    <property type="match status" value="1"/>
</dbReference>
<dbReference type="RefSeq" id="WP_011714280.1">
    <property type="nucleotide sequence ID" value="NC_008576.1"/>
</dbReference>
<dbReference type="KEGG" id="mgm:Mmc1_2685"/>
<dbReference type="eggNOG" id="COG2114">
    <property type="taxonomic scope" value="Bacteria"/>
</dbReference>
<evidence type="ECO:0000313" key="6">
    <source>
        <dbReference type="Proteomes" id="UP000002586"/>
    </source>
</evidence>
<dbReference type="InterPro" id="IPR019734">
    <property type="entry name" value="TPR_rpt"/>
</dbReference>
<feature type="domain" description="Guanylate cyclase" evidence="4">
    <location>
        <begin position="93"/>
        <end position="225"/>
    </location>
</feature>
<dbReference type="InterPro" id="IPR025874">
    <property type="entry name" value="DZR"/>
</dbReference>
<keyword evidence="6" id="KW-1185">Reference proteome</keyword>
<dbReference type="Gene3D" id="1.25.40.10">
    <property type="entry name" value="Tetratricopeptide repeat domain"/>
    <property type="match status" value="1"/>
</dbReference>
<dbReference type="InterPro" id="IPR041664">
    <property type="entry name" value="AAA_16"/>
</dbReference>
<dbReference type="SUPFAM" id="SSF52540">
    <property type="entry name" value="P-loop containing nucleoside triphosphate hydrolases"/>
    <property type="match status" value="1"/>
</dbReference>
<dbReference type="eggNOG" id="COG3899">
    <property type="taxonomic scope" value="Bacteria"/>
</dbReference>
<dbReference type="Pfam" id="PF00211">
    <property type="entry name" value="Guanylate_cyc"/>
    <property type="match status" value="1"/>
</dbReference>
<evidence type="ECO:0000313" key="5">
    <source>
        <dbReference type="EMBL" id="ABK45181.1"/>
    </source>
</evidence>
<dbReference type="InterPro" id="IPR029787">
    <property type="entry name" value="Nucleotide_cyclase"/>
</dbReference>
<accession>A0LB38</accession>
<dbReference type="SUPFAM" id="SSF55073">
    <property type="entry name" value="Nucleotide cyclase"/>
    <property type="match status" value="1"/>
</dbReference>
<dbReference type="CDD" id="cd07302">
    <property type="entry name" value="CHD"/>
    <property type="match status" value="1"/>
</dbReference>
<dbReference type="SUPFAM" id="SSF48452">
    <property type="entry name" value="TPR-like"/>
    <property type="match status" value="1"/>
</dbReference>
<dbReference type="AlphaFoldDB" id="A0LB38"/>
<dbReference type="GO" id="GO:0004016">
    <property type="term" value="F:adenylate cyclase activity"/>
    <property type="evidence" value="ECO:0007669"/>
    <property type="project" value="TreeGrafter"/>
</dbReference>
<evidence type="ECO:0000256" key="3">
    <source>
        <dbReference type="PROSITE-ProRule" id="PRU00339"/>
    </source>
</evidence>
<dbReference type="Pfam" id="PF13181">
    <property type="entry name" value="TPR_8"/>
    <property type="match status" value="1"/>
</dbReference>
<dbReference type="GO" id="GO:0009190">
    <property type="term" value="P:cyclic nucleotide biosynthetic process"/>
    <property type="evidence" value="ECO:0007669"/>
    <property type="project" value="InterPro"/>
</dbReference>
<dbReference type="STRING" id="156889.Mmc1_2685"/>
<dbReference type="InterPro" id="IPR001054">
    <property type="entry name" value="A/G_cyclase"/>
</dbReference>
<keyword evidence="1" id="KW-0547">Nucleotide-binding</keyword>
<keyword evidence="3" id="KW-0802">TPR repeat</keyword>
<dbReference type="EMBL" id="CP000471">
    <property type="protein sequence ID" value="ABK45181.1"/>
    <property type="molecule type" value="Genomic_DNA"/>
</dbReference>
<dbReference type="PROSITE" id="PS50005">
    <property type="entry name" value="TPR"/>
    <property type="match status" value="1"/>
</dbReference>
<dbReference type="InterPro" id="IPR011990">
    <property type="entry name" value="TPR-like_helical_dom_sf"/>
</dbReference>
<sequence length="1093" mass="121801">MGCLDCGFDNREGVRFCTQCGLPQAAFCPRCHFAAAEGDRFCGGCGLRLQMGQGVLPSSEGGAGKLLTAVSASSGKGVLPANQSMESERKHVTVLFADISGFTAMSEKLDPEEVTQIMNGCLKMLADVVTHYEGYVDKFIGDCIMALFGAPVTHENDPELALRAALDMQQGMLNYNKNLPVKLDKPLTLHIGINTGIVIAGGVGSDQKMEYTVMGDTVNLASRLESKAASGETFLSGYTYNMTRSLFEFDRLEPMMVKGKQKPVEVYRLKGLNRGRGDDRKAHLPLVGRAEEMRQLSERVERLVEGKGQVVFLTSEQGFGKSRIRLEIRKQLVDMGLTLLEGACHSFCRSTRYHVVGELLKQLFGINADDGDAVALENMEAALTTLLELPPDLNQESARALVYIASLLGLKVDNQRYEIPLEQMDPREVKAETFRAIAWLFTKMAKKRPLVITVEDLDNADSASMELLTFLLEDLRSVPVMFLLLMRAGGERDASKLTTTCKRVWGADFLEVAFSQFSEEECGLLIQHLLGSHQIPAELYSLVMNRTDGNPLFIEEVVQSLVDGQVVEKRSDGSIGLLKDLAGVSIPGSVHSLILARIDKLQTKLKDLLQMASVIGNVFRLDLLQAAFPVADLDQRLRLLEEMGILYEVRSFPEVEYSFRNGLIQEAVYATMLKQKVRELHLKVADLTETLYAERLENHLESLARHLELAQAWPRAYRYLVRSGDKARLAFANLEAKGYYQRTVEVAEQNPEVLAQAEAPSLAQVYTHLSEVEELLGDMDAAIKAREHGVTLLDSAVEKAAETRLIGRLLEKRGDKEQALEVYDRAVELLAGFPDHVEMGRVLTNRSWVLNRMKQGARALHEAQTAMQIFQAHDARGDMALLYNNLSVFCEHAGDLEQALAHNQKSLQMFEALGNVRQQGNVHLSLGYIYNGLRNFEQALIHFDQSFELMDRIGNRYGAATALMSKGRCLLDVDKVEEGETALLRALRIHKELNISRKVVANQLALVRLYLRNVDHHAARRFLSEAKELARREGFESDLAKLAQLEGDLMVLEGKDPCGQYQEAISLFGAMGRTREAEQVIKALERYRSSNHQ</sequence>
<gene>
    <name evidence="5" type="ordered locus">Mmc1_2685</name>
</gene>
<dbReference type="PROSITE" id="PS50125">
    <property type="entry name" value="GUANYLATE_CYCLASE_2"/>
    <property type="match status" value="1"/>
</dbReference>